<evidence type="ECO:0000313" key="1">
    <source>
        <dbReference type="EMBL" id="RLL17980.1"/>
    </source>
</evidence>
<gene>
    <name evidence="1" type="ORF">D9K81_16145</name>
</gene>
<dbReference type="SUPFAM" id="SSF47413">
    <property type="entry name" value="lambda repressor-like DNA-binding domains"/>
    <property type="match status" value="1"/>
</dbReference>
<organism evidence="1 2">
    <name type="scientific">Acinetobacter chengduensis</name>
    <dbReference type="NCBI Taxonomy" id="2420890"/>
    <lineage>
        <taxon>Bacteria</taxon>
        <taxon>Pseudomonadati</taxon>
        <taxon>Pseudomonadota</taxon>
        <taxon>Gammaproteobacteria</taxon>
        <taxon>Moraxellales</taxon>
        <taxon>Moraxellaceae</taxon>
        <taxon>Acinetobacter</taxon>
    </lineage>
</organism>
<comment type="caution">
    <text evidence="1">The sequence shown here is derived from an EMBL/GenBank/DDBJ whole genome shotgun (WGS) entry which is preliminary data.</text>
</comment>
<keyword evidence="2" id="KW-1185">Reference proteome</keyword>
<dbReference type="EMBL" id="RCHC01000025">
    <property type="protein sequence ID" value="RLL17980.1"/>
    <property type="molecule type" value="Genomic_DNA"/>
</dbReference>
<sequence length="78" mass="8487">MDTIKGAVSCAGGVKIVANSTGVTERAVYKWISRNTLPYTEYKGETNYAEKISAMTNGQLSKDQILKIGLNKQESLTT</sequence>
<dbReference type="Proteomes" id="UP000280271">
    <property type="component" value="Unassembled WGS sequence"/>
</dbReference>
<evidence type="ECO:0000313" key="2">
    <source>
        <dbReference type="Proteomes" id="UP000280271"/>
    </source>
</evidence>
<accession>A0ABX9TSH3</accession>
<name>A0ABX9TSH3_9GAMM</name>
<protein>
    <submittedName>
        <fullName evidence="1">Uncharacterized protein</fullName>
    </submittedName>
</protein>
<dbReference type="Gene3D" id="1.10.260.40">
    <property type="entry name" value="lambda repressor-like DNA-binding domains"/>
    <property type="match status" value="1"/>
</dbReference>
<dbReference type="InterPro" id="IPR010982">
    <property type="entry name" value="Lambda_DNA-bd_dom_sf"/>
</dbReference>
<proteinExistence type="predicted"/>
<reference evidence="1 2" key="1">
    <citation type="submission" date="2018-09" db="EMBL/GenBank/DDBJ databases">
        <title>The draft genome of Acinetobacter sp. strains.</title>
        <authorList>
            <person name="Qin J."/>
            <person name="Feng Y."/>
            <person name="Zong Z."/>
        </authorList>
    </citation>
    <scope>NUCLEOTIDE SEQUENCE [LARGE SCALE GENOMIC DNA]</scope>
    <source>
        <strain evidence="1 2">WCHAc060005</strain>
    </source>
</reference>